<evidence type="ECO:0000256" key="3">
    <source>
        <dbReference type="ARBA" id="ARBA00023172"/>
    </source>
</evidence>
<sequence>MRTALYIRVSTEDQAREGYSIQMQKEKLHAYCVSQGWDIEGFYIDDGYSAKDLERPAMKRMIENIQQGLIDCVLVYRLDRLTRSVLDLHNLLKLFDEHDCKFKSATEVYDTTTATGRMFITFVAALAQWERENTAERVKANMQQMVHEGKYPGGKVNFGYRLEGKKIVIDEQEAAVVHKMFDLYLEGNGDNRTATLLNRMGHRTRQGRLWTGKQVRDVLTNQVYIGRFFYMDEYHDGIIPPIIEREKFETAQKMREGRRGKHPRQVASDYIFSGVLRCARCGRVMPGKLSNHTKKNGVYARRKYTCRGTFTKLCDMPMLDEQAIEEVFLRYIREIRDASAASEVAASYEQDSDHISRQIQDIETQLDEIKKRRKRLQLAFANEVISLEELKELTGEDRKIEKELQNKLEELKEQEESGEVSPQELIEILMQFGENWNHLSDKEKKNLVSMFIKEIYVQAENTRPNRWRKRKVWIERVEFRSASERITPISKIGRDAHRTGRQR</sequence>
<protein>
    <submittedName>
        <fullName evidence="9">Putative recombinase</fullName>
    </submittedName>
</protein>
<dbReference type="Pfam" id="PF07508">
    <property type="entry name" value="Recombinase"/>
    <property type="match status" value="1"/>
</dbReference>
<keyword evidence="2" id="KW-0238">DNA-binding</keyword>
<evidence type="ECO:0000313" key="9">
    <source>
        <dbReference type="EMBL" id="CAQ19390.1"/>
    </source>
</evidence>
<evidence type="ECO:0000256" key="4">
    <source>
        <dbReference type="PIRSR" id="PIRSR606118-50"/>
    </source>
</evidence>
<evidence type="ECO:0000256" key="5">
    <source>
        <dbReference type="PROSITE-ProRule" id="PRU10137"/>
    </source>
</evidence>
<name>B5DC77_GEOSE</name>
<reference evidence="9" key="1">
    <citation type="submission" date="2008-03" db="EMBL/GenBank/DDBJ databases">
        <authorList>
            <person name="Stuknyte M."/>
            <person name="Guglielmetti S."/>
            <person name="Ricci G."/>
            <person name="Mora D."/>
            <person name="Parini C."/>
            <person name="Citavicius D."/>
        </authorList>
    </citation>
    <scope>NUCLEOTIDE SEQUENCE</scope>
    <source>
        <strain evidence="9">18</strain>
    </source>
</reference>
<dbReference type="Pfam" id="PF00239">
    <property type="entry name" value="Resolvase"/>
    <property type="match status" value="1"/>
</dbReference>
<dbReference type="PROSITE" id="PS51737">
    <property type="entry name" value="RECOMBINASE_DNA_BIND"/>
    <property type="match status" value="1"/>
</dbReference>
<feature type="coiled-coil region" evidence="6">
    <location>
        <begin position="345"/>
        <end position="421"/>
    </location>
</feature>
<accession>B5DC77</accession>
<dbReference type="GO" id="GO:0015074">
    <property type="term" value="P:DNA integration"/>
    <property type="evidence" value="ECO:0007669"/>
    <property type="project" value="UniProtKB-KW"/>
</dbReference>
<dbReference type="InterPro" id="IPR036162">
    <property type="entry name" value="Resolvase-like_N_sf"/>
</dbReference>
<dbReference type="Gene3D" id="3.40.50.1390">
    <property type="entry name" value="Resolvase, N-terminal catalytic domain"/>
    <property type="match status" value="1"/>
</dbReference>
<keyword evidence="1" id="KW-0229">DNA integration</keyword>
<dbReference type="InterPro" id="IPR038109">
    <property type="entry name" value="DNA_bind_recomb_sf"/>
</dbReference>
<dbReference type="InterPro" id="IPR025827">
    <property type="entry name" value="Zn_ribbon_recom_dom"/>
</dbReference>
<dbReference type="InterPro" id="IPR011109">
    <property type="entry name" value="DNA_bind_recombinase_dom"/>
</dbReference>
<feature type="domain" description="Resolvase/invertase-type recombinase catalytic" evidence="7">
    <location>
        <begin position="2"/>
        <end position="149"/>
    </location>
</feature>
<dbReference type="EMBL" id="AM947683">
    <property type="protein sequence ID" value="CAQ19390.1"/>
    <property type="molecule type" value="Genomic_DNA"/>
</dbReference>
<evidence type="ECO:0000259" key="8">
    <source>
        <dbReference type="PROSITE" id="PS51737"/>
    </source>
</evidence>
<dbReference type="PANTHER" id="PTHR30461:SF23">
    <property type="entry name" value="DNA RECOMBINASE-RELATED"/>
    <property type="match status" value="1"/>
</dbReference>
<feature type="non-terminal residue" evidence="9">
    <location>
        <position position="503"/>
    </location>
</feature>
<evidence type="ECO:0000256" key="2">
    <source>
        <dbReference type="ARBA" id="ARBA00023125"/>
    </source>
</evidence>
<proteinExistence type="predicted"/>
<dbReference type="SUPFAM" id="SSF53041">
    <property type="entry name" value="Resolvase-like"/>
    <property type="match status" value="1"/>
</dbReference>
<evidence type="ECO:0000259" key="7">
    <source>
        <dbReference type="PROSITE" id="PS51736"/>
    </source>
</evidence>
<evidence type="ECO:0000256" key="1">
    <source>
        <dbReference type="ARBA" id="ARBA00022908"/>
    </source>
</evidence>
<dbReference type="PROSITE" id="PS51736">
    <property type="entry name" value="RECOMBINASES_3"/>
    <property type="match status" value="1"/>
</dbReference>
<dbReference type="PROSITE" id="PS00397">
    <property type="entry name" value="RECOMBINASES_1"/>
    <property type="match status" value="1"/>
</dbReference>
<gene>
    <name evidence="9" type="ORF">GS18_E4_05</name>
</gene>
<dbReference type="SMART" id="SM00857">
    <property type="entry name" value="Resolvase"/>
    <property type="match status" value="1"/>
</dbReference>
<dbReference type="AlphaFoldDB" id="B5DC77"/>
<dbReference type="PANTHER" id="PTHR30461">
    <property type="entry name" value="DNA-INVERTASE FROM LAMBDOID PROPHAGE"/>
    <property type="match status" value="1"/>
</dbReference>
<dbReference type="InterPro" id="IPR050639">
    <property type="entry name" value="SSR_resolvase"/>
</dbReference>
<dbReference type="CDD" id="cd00338">
    <property type="entry name" value="Ser_Recombinase"/>
    <property type="match status" value="1"/>
</dbReference>
<feature type="active site" description="O-(5'-phospho-DNA)-serine intermediate" evidence="4 5">
    <location>
        <position position="10"/>
    </location>
</feature>
<keyword evidence="6" id="KW-0175">Coiled coil</keyword>
<dbReference type="InterPro" id="IPR006119">
    <property type="entry name" value="Resolv_N"/>
</dbReference>
<evidence type="ECO:0000256" key="6">
    <source>
        <dbReference type="SAM" id="Coils"/>
    </source>
</evidence>
<dbReference type="InterPro" id="IPR006118">
    <property type="entry name" value="Recombinase_CS"/>
</dbReference>
<dbReference type="Pfam" id="PF13408">
    <property type="entry name" value="Zn_ribbon_recom"/>
    <property type="match status" value="1"/>
</dbReference>
<dbReference type="Gene3D" id="3.90.1750.20">
    <property type="entry name" value="Putative Large Serine Recombinase, Chain B, Domain 2"/>
    <property type="match status" value="1"/>
</dbReference>
<organism evidence="9">
    <name type="scientific">Geobacillus stearothermophilus</name>
    <name type="common">Bacillus stearothermophilus</name>
    <dbReference type="NCBI Taxonomy" id="1422"/>
    <lineage>
        <taxon>Bacteria</taxon>
        <taxon>Bacillati</taxon>
        <taxon>Bacillota</taxon>
        <taxon>Bacilli</taxon>
        <taxon>Bacillales</taxon>
        <taxon>Anoxybacillaceae</taxon>
        <taxon>Geobacillus</taxon>
    </lineage>
</organism>
<keyword evidence="3" id="KW-0233">DNA recombination</keyword>
<dbReference type="GO" id="GO:0003677">
    <property type="term" value="F:DNA binding"/>
    <property type="evidence" value="ECO:0007669"/>
    <property type="project" value="UniProtKB-KW"/>
</dbReference>
<dbReference type="GO" id="GO:0000150">
    <property type="term" value="F:DNA strand exchange activity"/>
    <property type="evidence" value="ECO:0007669"/>
    <property type="project" value="InterPro"/>
</dbReference>
<feature type="domain" description="Recombinase" evidence="8">
    <location>
        <begin position="157"/>
        <end position="261"/>
    </location>
</feature>